<dbReference type="Proteomes" id="UP000015105">
    <property type="component" value="Chromosome 7D"/>
</dbReference>
<reference evidence="3" key="3">
    <citation type="journal article" date="2017" name="Nature">
        <title>Genome sequence of the progenitor of the wheat D genome Aegilops tauschii.</title>
        <authorList>
            <person name="Luo M.C."/>
            <person name="Gu Y.Q."/>
            <person name="Puiu D."/>
            <person name="Wang H."/>
            <person name="Twardziok S.O."/>
            <person name="Deal K.R."/>
            <person name="Huo N."/>
            <person name="Zhu T."/>
            <person name="Wang L."/>
            <person name="Wang Y."/>
            <person name="McGuire P.E."/>
            <person name="Liu S."/>
            <person name="Long H."/>
            <person name="Ramasamy R.K."/>
            <person name="Rodriguez J.C."/>
            <person name="Van S.L."/>
            <person name="Yuan L."/>
            <person name="Wang Z."/>
            <person name="Xia Z."/>
            <person name="Xiao L."/>
            <person name="Anderson O.D."/>
            <person name="Ouyang S."/>
            <person name="Liang Y."/>
            <person name="Zimin A.V."/>
            <person name="Pertea G."/>
            <person name="Qi P."/>
            <person name="Bennetzen J.L."/>
            <person name="Dai X."/>
            <person name="Dawson M.W."/>
            <person name="Muller H.G."/>
            <person name="Kugler K."/>
            <person name="Rivarola-Duarte L."/>
            <person name="Spannagl M."/>
            <person name="Mayer K.F.X."/>
            <person name="Lu F.H."/>
            <person name="Bevan M.W."/>
            <person name="Leroy P."/>
            <person name="Li P."/>
            <person name="You F.M."/>
            <person name="Sun Q."/>
            <person name="Liu Z."/>
            <person name="Lyons E."/>
            <person name="Wicker T."/>
            <person name="Salzberg S.L."/>
            <person name="Devos K.M."/>
            <person name="Dvorak J."/>
        </authorList>
    </citation>
    <scope>NUCLEOTIDE SEQUENCE [LARGE SCALE GENOMIC DNA]</scope>
    <source>
        <strain evidence="3">cv. AL8/78</strain>
    </source>
</reference>
<keyword evidence="1" id="KW-0812">Transmembrane</keyword>
<keyword evidence="1" id="KW-1133">Transmembrane helix</keyword>
<evidence type="ECO:0000313" key="4">
    <source>
        <dbReference type="Proteomes" id="UP000015105"/>
    </source>
</evidence>
<keyword evidence="1" id="KW-0472">Membrane</keyword>
<accession>A0A453QZP3</accession>
<protein>
    <submittedName>
        <fullName evidence="3">Uncharacterized protein</fullName>
    </submittedName>
</protein>
<reference evidence="3" key="4">
    <citation type="submission" date="2019-03" db="UniProtKB">
        <authorList>
            <consortium name="EnsemblPlants"/>
        </authorList>
    </citation>
    <scope>IDENTIFICATION</scope>
</reference>
<reference evidence="4" key="1">
    <citation type="journal article" date="2014" name="Science">
        <title>Ancient hybridizations among the ancestral genomes of bread wheat.</title>
        <authorList>
            <consortium name="International Wheat Genome Sequencing Consortium,"/>
            <person name="Marcussen T."/>
            <person name="Sandve S.R."/>
            <person name="Heier L."/>
            <person name="Spannagl M."/>
            <person name="Pfeifer M."/>
            <person name="Jakobsen K.S."/>
            <person name="Wulff B.B."/>
            <person name="Steuernagel B."/>
            <person name="Mayer K.F."/>
            <person name="Olsen O.A."/>
        </authorList>
    </citation>
    <scope>NUCLEOTIDE SEQUENCE [LARGE SCALE GENOMIC DNA]</scope>
    <source>
        <strain evidence="4">cv. AL8/78</strain>
    </source>
</reference>
<organism evidence="3 4">
    <name type="scientific">Aegilops tauschii subsp. strangulata</name>
    <name type="common">Goatgrass</name>
    <dbReference type="NCBI Taxonomy" id="200361"/>
    <lineage>
        <taxon>Eukaryota</taxon>
        <taxon>Viridiplantae</taxon>
        <taxon>Streptophyta</taxon>
        <taxon>Embryophyta</taxon>
        <taxon>Tracheophyta</taxon>
        <taxon>Spermatophyta</taxon>
        <taxon>Magnoliopsida</taxon>
        <taxon>Liliopsida</taxon>
        <taxon>Poales</taxon>
        <taxon>Poaceae</taxon>
        <taxon>BOP clade</taxon>
        <taxon>Pooideae</taxon>
        <taxon>Triticodae</taxon>
        <taxon>Triticeae</taxon>
        <taxon>Triticinae</taxon>
        <taxon>Aegilops</taxon>
    </lineage>
</organism>
<evidence type="ECO:0000313" key="3">
    <source>
        <dbReference type="EnsemblPlants" id="AET7Gv20388100.8"/>
    </source>
</evidence>
<dbReference type="EnsemblPlants" id="AET7Gv20388100.8">
    <property type="protein sequence ID" value="AET7Gv20388100.8"/>
    <property type="gene ID" value="AET7Gv20388100"/>
</dbReference>
<feature type="signal peptide" evidence="2">
    <location>
        <begin position="1"/>
        <end position="39"/>
    </location>
</feature>
<feature type="transmembrane region" description="Helical" evidence="1">
    <location>
        <begin position="55"/>
        <end position="75"/>
    </location>
</feature>
<evidence type="ECO:0000256" key="2">
    <source>
        <dbReference type="SAM" id="SignalP"/>
    </source>
</evidence>
<evidence type="ECO:0000256" key="1">
    <source>
        <dbReference type="SAM" id="Phobius"/>
    </source>
</evidence>
<feature type="chain" id="PRO_5019085208" evidence="2">
    <location>
        <begin position="40"/>
        <end position="98"/>
    </location>
</feature>
<proteinExistence type="predicted"/>
<reference evidence="3" key="5">
    <citation type="journal article" date="2021" name="G3 (Bethesda)">
        <title>Aegilops tauschii genome assembly Aet v5.0 features greater sequence contiguity and improved annotation.</title>
        <authorList>
            <person name="Wang L."/>
            <person name="Zhu T."/>
            <person name="Rodriguez J.C."/>
            <person name="Deal K.R."/>
            <person name="Dubcovsky J."/>
            <person name="McGuire P.E."/>
            <person name="Lux T."/>
            <person name="Spannagl M."/>
            <person name="Mayer K.F.X."/>
            <person name="Baldrich P."/>
            <person name="Meyers B.C."/>
            <person name="Huo N."/>
            <person name="Gu Y.Q."/>
            <person name="Zhou H."/>
            <person name="Devos K.M."/>
            <person name="Bennetzen J.L."/>
            <person name="Unver T."/>
            <person name="Budak H."/>
            <person name="Gulick P.J."/>
            <person name="Galiba G."/>
            <person name="Kalapos B."/>
            <person name="Nelson D.R."/>
            <person name="Li P."/>
            <person name="You F.M."/>
            <person name="Luo M.C."/>
            <person name="Dvorak J."/>
        </authorList>
    </citation>
    <scope>NUCLEOTIDE SEQUENCE [LARGE SCALE GENOMIC DNA]</scope>
    <source>
        <strain evidence="3">cv. AL8/78</strain>
    </source>
</reference>
<keyword evidence="4" id="KW-1185">Reference proteome</keyword>
<reference evidence="4" key="2">
    <citation type="journal article" date="2017" name="Nat. Plants">
        <title>The Aegilops tauschii genome reveals multiple impacts of transposons.</title>
        <authorList>
            <person name="Zhao G."/>
            <person name="Zou C."/>
            <person name="Li K."/>
            <person name="Wang K."/>
            <person name="Li T."/>
            <person name="Gao L."/>
            <person name="Zhang X."/>
            <person name="Wang H."/>
            <person name="Yang Z."/>
            <person name="Liu X."/>
            <person name="Jiang W."/>
            <person name="Mao L."/>
            <person name="Kong X."/>
            <person name="Jiao Y."/>
            <person name="Jia J."/>
        </authorList>
    </citation>
    <scope>NUCLEOTIDE SEQUENCE [LARGE SCALE GENOMIC DNA]</scope>
    <source>
        <strain evidence="4">cv. AL8/78</strain>
    </source>
</reference>
<name>A0A453QZP3_AEGTS</name>
<dbReference type="AlphaFoldDB" id="A0A453QZP3"/>
<sequence>FGQIPPDPMGWHRCPGCRRALLLCFFCAILFLRTNLAPGAPWSATNLQRLNDLSWSLLNGASYTQLTYLIFFCSYTKNILLGSKNICFLSLHTKNNLQ</sequence>
<keyword evidence="2" id="KW-0732">Signal</keyword>
<dbReference type="Gramene" id="AET7Gv20388100.8">
    <property type="protein sequence ID" value="AET7Gv20388100.8"/>
    <property type="gene ID" value="AET7Gv20388100"/>
</dbReference>